<evidence type="ECO:0000256" key="4">
    <source>
        <dbReference type="ARBA" id="ARBA00010945"/>
    </source>
</evidence>
<reference evidence="21" key="2">
    <citation type="submission" date="2023-04" db="EMBL/GenBank/DDBJ databases">
        <authorList>
            <person name="Bu L."/>
            <person name="Lu L."/>
            <person name="Laidemitt M.R."/>
            <person name="Zhang S.M."/>
            <person name="Mutuku M."/>
            <person name="Mkoji G."/>
            <person name="Steinauer M."/>
            <person name="Loker E.S."/>
        </authorList>
    </citation>
    <scope>NUCLEOTIDE SEQUENCE</scope>
    <source>
        <strain evidence="21">KasaAsao</strain>
        <tissue evidence="21">Whole Snail</tissue>
    </source>
</reference>
<dbReference type="Pfam" id="PF21704">
    <property type="entry name" value="POLH-Rev1_HhH"/>
    <property type="match status" value="1"/>
</dbReference>
<keyword evidence="6" id="KW-0808">Transferase</keyword>
<dbReference type="GO" id="GO:0006281">
    <property type="term" value="P:DNA repair"/>
    <property type="evidence" value="ECO:0007669"/>
    <property type="project" value="UniProtKB-KW"/>
</dbReference>
<feature type="compositionally biased region" description="Basic residues" evidence="18">
    <location>
        <begin position="728"/>
        <end position="747"/>
    </location>
</feature>
<keyword evidence="11" id="KW-0862">Zinc</keyword>
<name>A0AAD8EU75_BIOPF</name>
<dbReference type="PROSITE" id="PS51907">
    <property type="entry name" value="ZF_UBZ3"/>
    <property type="match status" value="1"/>
</dbReference>
<feature type="compositionally biased region" description="Polar residues" evidence="18">
    <location>
        <begin position="716"/>
        <end position="727"/>
    </location>
</feature>
<dbReference type="FunFam" id="3.40.1170.60:FF:000003">
    <property type="entry name" value="DNA polymerase eta"/>
    <property type="match status" value="1"/>
</dbReference>
<comment type="similarity">
    <text evidence="4">Belongs to the DNA polymerase type-Y family.</text>
</comment>
<feature type="region of interest" description="Disordered" evidence="18">
    <location>
        <begin position="713"/>
        <end position="747"/>
    </location>
</feature>
<dbReference type="InterPro" id="IPR036775">
    <property type="entry name" value="DNA_pol_Y-fam_lit_finger_sf"/>
</dbReference>
<evidence type="ECO:0000259" key="20">
    <source>
        <dbReference type="PROSITE" id="PS51907"/>
    </source>
</evidence>
<dbReference type="PANTHER" id="PTHR45873:SF1">
    <property type="entry name" value="DNA POLYMERASE ETA"/>
    <property type="match status" value="1"/>
</dbReference>
<evidence type="ECO:0000256" key="14">
    <source>
        <dbReference type="ARBA" id="ARBA00023204"/>
    </source>
</evidence>
<dbReference type="Gene3D" id="3.40.1170.60">
    <property type="match status" value="1"/>
</dbReference>
<dbReference type="PIRSF" id="PIRSF036603">
    <property type="entry name" value="DPol_eta"/>
    <property type="match status" value="1"/>
</dbReference>
<feature type="compositionally biased region" description="Polar residues" evidence="18">
    <location>
        <begin position="545"/>
        <end position="556"/>
    </location>
</feature>
<dbReference type="Pfam" id="PF00817">
    <property type="entry name" value="IMS"/>
    <property type="match status" value="1"/>
</dbReference>
<evidence type="ECO:0000259" key="19">
    <source>
        <dbReference type="PROSITE" id="PS50173"/>
    </source>
</evidence>
<evidence type="ECO:0000256" key="5">
    <source>
        <dbReference type="ARBA" id="ARBA00012417"/>
    </source>
</evidence>
<dbReference type="GO" id="GO:0003887">
    <property type="term" value="F:DNA-directed DNA polymerase activity"/>
    <property type="evidence" value="ECO:0007669"/>
    <property type="project" value="UniProtKB-EC"/>
</dbReference>
<reference evidence="21" key="1">
    <citation type="journal article" date="2023" name="PLoS Negl. Trop. Dis.">
        <title>A genome sequence for Biomphalaria pfeifferi, the major vector snail for the human-infecting parasite Schistosoma mansoni.</title>
        <authorList>
            <person name="Bu L."/>
            <person name="Lu L."/>
            <person name="Laidemitt M.R."/>
            <person name="Zhang S.M."/>
            <person name="Mutuku M."/>
            <person name="Mkoji G."/>
            <person name="Steinauer M."/>
            <person name="Loker E.S."/>
        </authorList>
    </citation>
    <scope>NUCLEOTIDE SEQUENCE</scope>
    <source>
        <strain evidence="21">KasaAsao</strain>
    </source>
</reference>
<evidence type="ECO:0000256" key="10">
    <source>
        <dbReference type="ARBA" id="ARBA00022771"/>
    </source>
</evidence>
<evidence type="ECO:0000256" key="1">
    <source>
        <dbReference type="ARBA" id="ARBA00001936"/>
    </source>
</evidence>
<dbReference type="GO" id="GO:0035861">
    <property type="term" value="C:site of double-strand break"/>
    <property type="evidence" value="ECO:0007669"/>
    <property type="project" value="TreeGrafter"/>
</dbReference>
<keyword evidence="10" id="KW-0863">Zinc-finger</keyword>
<evidence type="ECO:0000256" key="11">
    <source>
        <dbReference type="ARBA" id="ARBA00022833"/>
    </source>
</evidence>
<dbReference type="GO" id="GO:0005657">
    <property type="term" value="C:replication fork"/>
    <property type="evidence" value="ECO:0007669"/>
    <property type="project" value="TreeGrafter"/>
</dbReference>
<dbReference type="Pfam" id="PF18439">
    <property type="entry name" value="zf_UBZ"/>
    <property type="match status" value="1"/>
</dbReference>
<keyword evidence="9" id="KW-0227">DNA damage</keyword>
<feature type="domain" description="UBZ3-type" evidence="20">
    <location>
        <begin position="679"/>
        <end position="713"/>
    </location>
</feature>
<keyword evidence="12" id="KW-0460">Magnesium</keyword>
<dbReference type="GO" id="GO:0042276">
    <property type="term" value="P:error-prone translesion synthesis"/>
    <property type="evidence" value="ECO:0007669"/>
    <property type="project" value="TreeGrafter"/>
</dbReference>
<comment type="catalytic activity">
    <reaction evidence="17">
        <text>DNA(n) + a 2'-deoxyribonucleoside 5'-triphosphate = DNA(n+1) + diphosphate</text>
        <dbReference type="Rhea" id="RHEA:22508"/>
        <dbReference type="Rhea" id="RHEA-COMP:17339"/>
        <dbReference type="Rhea" id="RHEA-COMP:17340"/>
        <dbReference type="ChEBI" id="CHEBI:33019"/>
        <dbReference type="ChEBI" id="CHEBI:61560"/>
        <dbReference type="ChEBI" id="CHEBI:173112"/>
        <dbReference type="EC" id="2.7.7.7"/>
    </reaction>
</comment>
<dbReference type="GO" id="GO:0003684">
    <property type="term" value="F:damaged DNA binding"/>
    <property type="evidence" value="ECO:0007669"/>
    <property type="project" value="InterPro"/>
</dbReference>
<dbReference type="EC" id="2.7.7.7" evidence="5"/>
<protein>
    <recommendedName>
        <fullName evidence="16">DNA polymerase eta</fullName>
        <ecNumber evidence="5">2.7.7.7</ecNumber>
    </recommendedName>
</protein>
<feature type="compositionally biased region" description="Polar residues" evidence="18">
    <location>
        <begin position="506"/>
        <end position="535"/>
    </location>
</feature>
<dbReference type="AlphaFoldDB" id="A0AAD8EU75"/>
<dbReference type="Pfam" id="PF11799">
    <property type="entry name" value="IMS_C"/>
    <property type="match status" value="1"/>
</dbReference>
<evidence type="ECO:0000256" key="7">
    <source>
        <dbReference type="ARBA" id="ARBA00022695"/>
    </source>
</evidence>
<evidence type="ECO:0000256" key="18">
    <source>
        <dbReference type="SAM" id="MobiDB-lite"/>
    </source>
</evidence>
<evidence type="ECO:0000256" key="12">
    <source>
        <dbReference type="ARBA" id="ARBA00022842"/>
    </source>
</evidence>
<organism evidence="21 22">
    <name type="scientific">Biomphalaria pfeifferi</name>
    <name type="common">Bloodfluke planorb</name>
    <name type="synonym">Freshwater snail</name>
    <dbReference type="NCBI Taxonomy" id="112525"/>
    <lineage>
        <taxon>Eukaryota</taxon>
        <taxon>Metazoa</taxon>
        <taxon>Spiralia</taxon>
        <taxon>Lophotrochozoa</taxon>
        <taxon>Mollusca</taxon>
        <taxon>Gastropoda</taxon>
        <taxon>Heterobranchia</taxon>
        <taxon>Euthyneura</taxon>
        <taxon>Panpulmonata</taxon>
        <taxon>Hygrophila</taxon>
        <taxon>Lymnaeoidea</taxon>
        <taxon>Planorbidae</taxon>
        <taxon>Biomphalaria</taxon>
    </lineage>
</organism>
<comment type="cofactor">
    <cofactor evidence="1">
        <name>Mn(2+)</name>
        <dbReference type="ChEBI" id="CHEBI:29035"/>
    </cofactor>
</comment>
<dbReference type="FunFam" id="1.10.150.20:FF:000014">
    <property type="entry name" value="Polymerase (DNA directed), eta"/>
    <property type="match status" value="1"/>
</dbReference>
<feature type="compositionally biased region" description="Polar residues" evidence="18">
    <location>
        <begin position="449"/>
        <end position="460"/>
    </location>
</feature>
<feature type="domain" description="UmuC" evidence="19">
    <location>
        <begin position="6"/>
        <end position="243"/>
    </location>
</feature>
<evidence type="ECO:0000256" key="17">
    <source>
        <dbReference type="ARBA" id="ARBA00049244"/>
    </source>
</evidence>
<feature type="region of interest" description="Disordered" evidence="18">
    <location>
        <begin position="429"/>
        <end position="682"/>
    </location>
</feature>
<dbReference type="Gene3D" id="3.30.1490.100">
    <property type="entry name" value="DNA polymerase, Y-family, little finger domain"/>
    <property type="match status" value="1"/>
</dbReference>
<keyword evidence="22" id="KW-1185">Reference proteome</keyword>
<dbReference type="GO" id="GO:0009411">
    <property type="term" value="P:response to UV"/>
    <property type="evidence" value="ECO:0007669"/>
    <property type="project" value="UniProtKB-ARBA"/>
</dbReference>
<dbReference type="InterPro" id="IPR052230">
    <property type="entry name" value="DNA_polymerase_eta"/>
</dbReference>
<dbReference type="PANTHER" id="PTHR45873">
    <property type="entry name" value="DNA POLYMERASE ETA"/>
    <property type="match status" value="1"/>
</dbReference>
<comment type="subcellular location">
    <subcellularLocation>
        <location evidence="3">Nucleus</location>
    </subcellularLocation>
</comment>
<evidence type="ECO:0000256" key="9">
    <source>
        <dbReference type="ARBA" id="ARBA00022763"/>
    </source>
</evidence>
<feature type="compositionally biased region" description="Basic and acidic residues" evidence="18">
    <location>
        <begin position="622"/>
        <end position="636"/>
    </location>
</feature>
<evidence type="ECO:0000256" key="15">
    <source>
        <dbReference type="ARBA" id="ARBA00023242"/>
    </source>
</evidence>
<dbReference type="InterPro" id="IPR043502">
    <property type="entry name" value="DNA/RNA_pol_sf"/>
</dbReference>
<evidence type="ECO:0000256" key="2">
    <source>
        <dbReference type="ARBA" id="ARBA00001946"/>
    </source>
</evidence>
<evidence type="ECO:0000256" key="8">
    <source>
        <dbReference type="ARBA" id="ARBA00022723"/>
    </source>
</evidence>
<accession>A0AAD8EU75</accession>
<dbReference type="InterPro" id="IPR041298">
    <property type="entry name" value="UBZ3"/>
</dbReference>
<gene>
    <name evidence="21" type="ORF">Bpfe_030037</name>
</gene>
<evidence type="ECO:0000256" key="3">
    <source>
        <dbReference type="ARBA" id="ARBA00004123"/>
    </source>
</evidence>
<dbReference type="SUPFAM" id="SSF100879">
    <property type="entry name" value="Lesion bypass DNA polymerase (Y-family), little finger domain"/>
    <property type="match status" value="1"/>
</dbReference>
<dbReference type="PROSITE" id="PS50173">
    <property type="entry name" value="UMUC"/>
    <property type="match status" value="1"/>
</dbReference>
<comment type="cofactor">
    <cofactor evidence="2">
        <name>Mg(2+)</name>
        <dbReference type="ChEBI" id="CHEBI:18420"/>
    </cofactor>
</comment>
<dbReference type="EMBL" id="JASAOG010000319">
    <property type="protein sequence ID" value="KAK0040547.1"/>
    <property type="molecule type" value="Genomic_DNA"/>
</dbReference>
<keyword evidence="13" id="KW-0832">Ubl conjugation</keyword>
<dbReference type="InterPro" id="IPR017961">
    <property type="entry name" value="DNA_pol_Y-fam_little_finger"/>
</dbReference>
<keyword evidence="8" id="KW-0479">Metal-binding</keyword>
<comment type="caution">
    <text evidence="21">The sequence shown here is derived from an EMBL/GenBank/DDBJ whole genome shotgun (WGS) entry which is preliminary data.</text>
</comment>
<dbReference type="FunFam" id="3.30.1490.100:FF:000007">
    <property type="entry name" value="DNA polymerase eta"/>
    <property type="match status" value="1"/>
</dbReference>
<evidence type="ECO:0000256" key="16">
    <source>
        <dbReference type="ARBA" id="ARBA00044975"/>
    </source>
</evidence>
<evidence type="ECO:0000313" key="22">
    <source>
        <dbReference type="Proteomes" id="UP001233172"/>
    </source>
</evidence>
<keyword evidence="15" id="KW-0539">Nucleus</keyword>
<keyword evidence="7" id="KW-0548">Nucleotidyltransferase</keyword>
<proteinExistence type="inferred from homology"/>
<dbReference type="InterPro" id="IPR001126">
    <property type="entry name" value="UmuC"/>
</dbReference>
<dbReference type="Proteomes" id="UP001233172">
    <property type="component" value="Unassembled WGS sequence"/>
</dbReference>
<sequence length="766" mass="83971">MTDRIIALIDMDCFYVQVEQRFNPSLKGKPCAVVQYNAWKGGGIIAVGYEARAFGVTRPMRGDDAKAKCPEIQLIKVPEARGKADLTRYREAGAEVISVFSKYCSSVERASIDEAYLDVTSEVAQRINALKGSPINELQIPNTYVEGYNGPEGRKEWLQKIYKENECSECEVRLAVAASLVEEMRAAVFKETGFTCSAGISHNKMLSKLACGRNKPNKQTVLPYSAVPTLFSILPLQKIRHLGGKLGASLFEMGLKTMSDLLPFTEDELHKKFGAKTGTWLYNACRGFNFEPVSIRELPKSIGCSKQFGGQQALDTPDKIKFWLSELAQEVCERLIRDKENNKRVAKCLTVIVGFNSSHNSSSRACALVKYEAEKIASDAFAMAKQFRTSPAHTQQWSPPFTYLGLSASRFSAVAGDHQNIASLFAASESATQHKPVPSATFSDEDYDPTTSQVKDSSPGMSGVKINKTDKTKQSSNSSSKSTKNIQSFFSQKSKQFQEPTETEGHSSSTNAQTNQENTAVSSVKNSQAHSSVASVKSVDEKSDVTSLKNVPSHSTLPIKENAKDPPVQSSQSPKGFFARKLRAIKNGKGSVPQTLPGSVPQTLPGSVPQTLPGSVPQILPERNKESSTESDKELTASEVMMEQATDRVSSHLTSDISNGYSEQGSSAHKPTSTANPDNSEDYMTCDKCGQVVSMWDMPEHTDYHFALDLQKESRQQSSTKTVSHGSTTKRKLKSPSKKAKVGKKKKEVVDKSIQPLTMFFSQIIN</sequence>
<evidence type="ECO:0000256" key="13">
    <source>
        <dbReference type="ARBA" id="ARBA00022843"/>
    </source>
</evidence>
<dbReference type="InterPro" id="IPR043128">
    <property type="entry name" value="Rev_trsase/Diguanyl_cyclase"/>
</dbReference>
<feature type="compositionally biased region" description="Polar residues" evidence="18">
    <location>
        <begin position="651"/>
        <end position="678"/>
    </location>
</feature>
<dbReference type="GO" id="GO:0005634">
    <property type="term" value="C:nucleus"/>
    <property type="evidence" value="ECO:0007669"/>
    <property type="project" value="UniProtKB-SubCell"/>
</dbReference>
<feature type="compositionally biased region" description="Polar residues" evidence="18">
    <location>
        <begin position="592"/>
        <end position="613"/>
    </location>
</feature>
<feature type="compositionally biased region" description="Low complexity" evidence="18">
    <location>
        <begin position="474"/>
        <end position="498"/>
    </location>
</feature>
<evidence type="ECO:0000313" key="21">
    <source>
        <dbReference type="EMBL" id="KAK0040547.1"/>
    </source>
</evidence>
<dbReference type="SUPFAM" id="SSF56672">
    <property type="entry name" value="DNA/RNA polymerases"/>
    <property type="match status" value="1"/>
</dbReference>
<keyword evidence="14" id="KW-0234">DNA repair</keyword>
<dbReference type="Gene3D" id="1.10.150.20">
    <property type="entry name" value="5' to 3' exonuclease, C-terminal subdomain"/>
    <property type="match status" value="1"/>
</dbReference>
<dbReference type="Gene3D" id="3.30.70.270">
    <property type="match status" value="1"/>
</dbReference>
<evidence type="ECO:0000256" key="6">
    <source>
        <dbReference type="ARBA" id="ARBA00022679"/>
    </source>
</evidence>
<dbReference type="GO" id="GO:0008270">
    <property type="term" value="F:zinc ion binding"/>
    <property type="evidence" value="ECO:0007669"/>
    <property type="project" value="UniProtKB-KW"/>
</dbReference>